<dbReference type="Pfam" id="PF07494">
    <property type="entry name" value="Reg_prop"/>
    <property type="match status" value="5"/>
</dbReference>
<dbReference type="Pfam" id="PF07495">
    <property type="entry name" value="Y_Y_Y"/>
    <property type="match status" value="1"/>
</dbReference>
<keyword evidence="2" id="KW-1133">Transmembrane helix</keyword>
<dbReference type="InterPro" id="IPR013783">
    <property type="entry name" value="Ig-like_fold"/>
</dbReference>
<keyword evidence="3" id="KW-0732">Signal</keyword>
<dbReference type="Gene3D" id="2.130.10.10">
    <property type="entry name" value="YVTN repeat-like/Quinoprotein amine dehydrogenase"/>
    <property type="match status" value="2"/>
</dbReference>
<feature type="chain" id="PRO_5046841372" evidence="3">
    <location>
        <begin position="21"/>
        <end position="1050"/>
    </location>
</feature>
<dbReference type="InterPro" id="IPR015943">
    <property type="entry name" value="WD40/YVTN_repeat-like_dom_sf"/>
</dbReference>
<dbReference type="SUPFAM" id="SSF101898">
    <property type="entry name" value="NHL repeat"/>
    <property type="match status" value="1"/>
</dbReference>
<dbReference type="Gene3D" id="3.30.565.10">
    <property type="entry name" value="Histidine kinase-like ATPase, C-terminal domain"/>
    <property type="match status" value="1"/>
</dbReference>
<feature type="domain" description="Histidine kinase" evidence="4">
    <location>
        <begin position="855"/>
        <end position="1047"/>
    </location>
</feature>
<dbReference type="InterPro" id="IPR036890">
    <property type="entry name" value="HATPase_C_sf"/>
</dbReference>
<evidence type="ECO:0000256" key="3">
    <source>
        <dbReference type="SAM" id="SignalP"/>
    </source>
</evidence>
<dbReference type="Gene3D" id="1.20.5.1930">
    <property type="match status" value="1"/>
</dbReference>
<gene>
    <name evidence="5" type="ORF">QCQ61_14250</name>
</gene>
<dbReference type="PANTHER" id="PTHR43547:SF2">
    <property type="entry name" value="HYBRID SIGNAL TRANSDUCTION HISTIDINE KINASE C"/>
    <property type="match status" value="1"/>
</dbReference>
<keyword evidence="6" id="KW-1185">Reference proteome</keyword>
<dbReference type="SMART" id="SM00387">
    <property type="entry name" value="HATPase_c"/>
    <property type="match status" value="1"/>
</dbReference>
<dbReference type="Proteomes" id="UP001238523">
    <property type="component" value="Chromosome"/>
</dbReference>
<dbReference type="SUPFAM" id="SSF63829">
    <property type="entry name" value="Calcium-dependent phosphotriesterase"/>
    <property type="match status" value="2"/>
</dbReference>
<dbReference type="Gene3D" id="2.60.40.10">
    <property type="entry name" value="Immunoglobulins"/>
    <property type="match status" value="1"/>
</dbReference>
<dbReference type="Pfam" id="PF07730">
    <property type="entry name" value="HisKA_3"/>
    <property type="match status" value="1"/>
</dbReference>
<dbReference type="Pfam" id="PF02518">
    <property type="entry name" value="HATPase_c"/>
    <property type="match status" value="1"/>
</dbReference>
<feature type="transmembrane region" description="Helical" evidence="2">
    <location>
        <begin position="809"/>
        <end position="827"/>
    </location>
</feature>
<dbReference type="CDD" id="cd16917">
    <property type="entry name" value="HATPase_UhpB-NarQ-NarX-like"/>
    <property type="match status" value="1"/>
</dbReference>
<dbReference type="InterPro" id="IPR011110">
    <property type="entry name" value="Reg_prop"/>
</dbReference>
<protein>
    <submittedName>
        <fullName evidence="5">Two-component regulator propeller domain-containing protein</fullName>
    </submittedName>
</protein>
<dbReference type="InterPro" id="IPR011712">
    <property type="entry name" value="Sig_transdc_His_kin_sub3_dim/P"/>
</dbReference>
<proteinExistence type="predicted"/>
<evidence type="ECO:0000256" key="2">
    <source>
        <dbReference type="SAM" id="Phobius"/>
    </source>
</evidence>
<keyword evidence="2" id="KW-0472">Membrane</keyword>
<reference evidence="5 6" key="1">
    <citation type="submission" date="2023-04" db="EMBL/GenBank/DDBJ databases">
        <title>Taxonomic identification of the Arctic strain Aequorivita sp. nov. and transcriptomic analysis in response to temperature stress.</title>
        <authorList>
            <person name="Liu W."/>
            <person name="Cong B."/>
            <person name="Lin J."/>
        </authorList>
    </citation>
    <scope>NUCLEOTIDE SEQUENCE [LARGE SCALE GENOMIC DNA]</scope>
    <source>
        <strain evidence="5 6">Ant34-E75</strain>
    </source>
</reference>
<evidence type="ECO:0000313" key="5">
    <source>
        <dbReference type="EMBL" id="WGF92357.1"/>
    </source>
</evidence>
<keyword evidence="1" id="KW-0597">Phosphoprotein</keyword>
<dbReference type="PANTHER" id="PTHR43547">
    <property type="entry name" value="TWO-COMPONENT HISTIDINE KINASE"/>
    <property type="match status" value="1"/>
</dbReference>
<dbReference type="InterPro" id="IPR003594">
    <property type="entry name" value="HATPase_dom"/>
</dbReference>
<accession>A0ABY8KTI2</accession>
<evidence type="ECO:0000256" key="1">
    <source>
        <dbReference type="ARBA" id="ARBA00022553"/>
    </source>
</evidence>
<dbReference type="InterPro" id="IPR005467">
    <property type="entry name" value="His_kinase_dom"/>
</dbReference>
<evidence type="ECO:0000259" key="4">
    <source>
        <dbReference type="PROSITE" id="PS50109"/>
    </source>
</evidence>
<feature type="signal peptide" evidence="3">
    <location>
        <begin position="1"/>
        <end position="20"/>
    </location>
</feature>
<dbReference type="InterPro" id="IPR011123">
    <property type="entry name" value="Y_Y_Y"/>
</dbReference>
<dbReference type="SUPFAM" id="SSF55874">
    <property type="entry name" value="ATPase domain of HSP90 chaperone/DNA topoisomerase II/histidine kinase"/>
    <property type="match status" value="1"/>
</dbReference>
<evidence type="ECO:0000313" key="6">
    <source>
        <dbReference type="Proteomes" id="UP001238523"/>
    </source>
</evidence>
<dbReference type="EMBL" id="CP122379">
    <property type="protein sequence ID" value="WGF92357.1"/>
    <property type="molecule type" value="Genomic_DNA"/>
</dbReference>
<dbReference type="RefSeq" id="WP_279448320.1">
    <property type="nucleotide sequence ID" value="NZ_CP122379.1"/>
</dbReference>
<organism evidence="5 6">
    <name type="scientific">Aequorivita marisscotiae</name>
    <dbReference type="NCBI Taxonomy" id="3040348"/>
    <lineage>
        <taxon>Bacteria</taxon>
        <taxon>Pseudomonadati</taxon>
        <taxon>Bacteroidota</taxon>
        <taxon>Flavobacteriia</taxon>
        <taxon>Flavobacteriales</taxon>
        <taxon>Flavobacteriaceae</taxon>
        <taxon>Aequorivita</taxon>
    </lineage>
</organism>
<sequence length="1050" mass="118878">MRCLLFQVLFFLGFVGVFSAQNHLSFQHFGVEEGLSGSNITAFFQDSRGYMWIGTANGLNKGNGKHFKIFTVSRDSTKNGLPNPKIRSIIEDKNKMIWIGTSGGLSKYDPQLEAFTNFTEIGDCKNCLAGRIIKVIKEDGDYLWLGTNGGLSKINTKTHQIATWWHKEDNSEIPNIYSIIDILLLKNGSLLLATDEGLVAFNPKNDNFKQIAIPLKMREKGLWSLFKDSNDKIWIATNYDGVIQMSGNIDNPKFKEFPQLTHPKEEKTTVYDFEEDASGKLWIASYEGLAVFDQKTNKINYYRSETDNSNSISQNAIKKLYQDQQNRMWIGSAAGVDLYDPYLNQFEILKHQNGNPQSISSNNTFCILEDSKGYLWFGFMDSGITILWKNEDGEQKFHHITKGAGNKHLRSSAIYSLAEDKKGNIWISSPGGLHIVNWPDRSNFNYTITTVPEGPIAANKLPEKRIYEIKNDAENRTWLATHGAGVITFDAAGKAQQYRYEDQNPEMSSKDFVVTLQIDDKKRVWLGNFNLGGAVVENPTSETSFKKIKGDKPFHLKVVNDYFFSGKEALLTTEAGVFHFPNAEQLLTTENPDYTLYTTENGLSSDFTSEIIKTKNNEYWISTGNGISKINTAEKKATSYKRIMNARNFEFNHNAATLTKDSVIYFGGTNGIVRFRPSEIYKNQFPPQVSFSDFRIVNVPVAISNKKTKNTLIPKNIAYVEKVTLNPSDKIISFSIDAVNFTLPEETRYAYKLEGFDDDWIESKSPVITRSNLGAGNYTLLAKAANNDGVWSETATLELEMLAPWFQSWWAYILYFFLAIATVYLLLKLRLQQERRLELARAQERDIFRKRSSRDFHDEAGTRITRIALITELAKMKSDNDPEMLEYLAQIDTNLQDLNGGMRDFIWALDPSKDNAFDTLTRFVEFAAKFCEFGNIQFKSQNISENLKKKELNMAERRHLLLILKEAINNSVKHGNCTEISFKINSRPGMLQLSLADNGKGFNSNTTTRGNGLTNMKERAEALGGALKIKSETNGGTKLTLTLETTRLGN</sequence>
<keyword evidence="2" id="KW-0812">Transmembrane</keyword>
<name>A0ABY8KTI2_9FLAO</name>
<dbReference type="PROSITE" id="PS50109">
    <property type="entry name" value="HIS_KIN"/>
    <property type="match status" value="1"/>
</dbReference>